<dbReference type="Pfam" id="PF13193">
    <property type="entry name" value="AMP-binding_C"/>
    <property type="match status" value="1"/>
</dbReference>
<feature type="domain" description="AMP-dependent synthetase/ligase" evidence="1">
    <location>
        <begin position="9"/>
        <end position="347"/>
    </location>
</feature>
<dbReference type="Pfam" id="PF00501">
    <property type="entry name" value="AMP-binding"/>
    <property type="match status" value="1"/>
</dbReference>
<dbReference type="InterPro" id="IPR025110">
    <property type="entry name" value="AMP-bd_C"/>
</dbReference>
<evidence type="ECO:0000259" key="1">
    <source>
        <dbReference type="Pfam" id="PF00501"/>
    </source>
</evidence>
<dbReference type="Gene3D" id="3.40.50.12780">
    <property type="entry name" value="N-terminal domain of ligase-like"/>
    <property type="match status" value="1"/>
</dbReference>
<sequence length="492" mass="54469">MTDTIYSLFEKTAKRCKNEIAVIENGRRLTFGELSDMVDILASTFPKNVSSVGIVMGHKAEMITGILAVLKCGAKYIPAEPKFPTGRIHYMMKEANVDFILTEKEYESKLEGFPVRLLECEICGMDIPAATQPTAEDPNLPAYILYTSGTTGTPKGVCVTNRNVCHYVRAFAHEFHPSVGDIMLQYSVCTFDIFVEEVFGSLLSGAALAIPTEDDMADIHSLMSFVQRHHVTMLSGFPYLLAEMNHLDKIPVSLRLLISGGDVLRGVYVDHLLEQAEVYNTYGPSETTVCASYYRCNDETILSDGTYPIGKAVKGTQIRILDQSGRELKNGETGEICIYGDGVSLGYIGKHDEENKAFEPLENGGVLYRSGDLGYVLPSGDIAFLHRKDTQVMIYGKRVEVSEVEARLYQCRGVQQALVRAFTDEAGLSYMIAYVVFTEQGGKVSSLREELAENLTSYMIPEFIVKMPKIPLNANGKPDIARLPIVMKEGNF</sequence>
<evidence type="ECO:0000313" key="3">
    <source>
        <dbReference type="EMBL" id="UWP59849.1"/>
    </source>
</evidence>
<feature type="domain" description="AMP-binding enzyme C-terminal" evidence="2">
    <location>
        <begin position="403"/>
        <end position="477"/>
    </location>
</feature>
<dbReference type="NCBIfam" id="TIGR01733">
    <property type="entry name" value="AA-adenyl-dom"/>
    <property type="match status" value="1"/>
</dbReference>
<reference evidence="3" key="1">
    <citation type="journal article" date="2022" name="Cell">
        <title>Design, construction, and in vivo augmentation of a complex gut microbiome.</title>
        <authorList>
            <person name="Cheng A.G."/>
            <person name="Ho P.Y."/>
            <person name="Aranda-Diaz A."/>
            <person name="Jain S."/>
            <person name="Yu F.B."/>
            <person name="Meng X."/>
            <person name="Wang M."/>
            <person name="Iakiviak M."/>
            <person name="Nagashima K."/>
            <person name="Zhao A."/>
            <person name="Murugkar P."/>
            <person name="Patil A."/>
            <person name="Atabakhsh K."/>
            <person name="Weakley A."/>
            <person name="Yan J."/>
            <person name="Brumbaugh A.R."/>
            <person name="Higginbottom S."/>
            <person name="Dimas A."/>
            <person name="Shiver A.L."/>
            <person name="Deutschbauer A."/>
            <person name="Neff N."/>
            <person name="Sonnenburg J.L."/>
            <person name="Huang K.C."/>
            <person name="Fischbach M.A."/>
        </authorList>
    </citation>
    <scope>NUCLEOTIDE SEQUENCE</scope>
    <source>
        <strain evidence="3">DSM 19829</strain>
    </source>
</reference>
<accession>A0ABY5VGX9</accession>
<proteinExistence type="predicted"/>
<organism evidence="3 4">
    <name type="scientific">Ruminococcus gauvreauii</name>
    <dbReference type="NCBI Taxonomy" id="438033"/>
    <lineage>
        <taxon>Bacteria</taxon>
        <taxon>Bacillati</taxon>
        <taxon>Bacillota</taxon>
        <taxon>Clostridia</taxon>
        <taxon>Eubacteriales</taxon>
        <taxon>Oscillospiraceae</taxon>
        <taxon>Ruminococcus</taxon>
    </lineage>
</organism>
<evidence type="ECO:0000313" key="4">
    <source>
        <dbReference type="Proteomes" id="UP001060164"/>
    </source>
</evidence>
<dbReference type="InterPro" id="IPR010071">
    <property type="entry name" value="AA_adenyl_dom"/>
</dbReference>
<dbReference type="EMBL" id="CP102290">
    <property type="protein sequence ID" value="UWP59849.1"/>
    <property type="molecule type" value="Genomic_DNA"/>
</dbReference>
<gene>
    <name evidence="3" type="ORF">NQ502_01950</name>
</gene>
<dbReference type="PANTHER" id="PTHR45527:SF1">
    <property type="entry name" value="FATTY ACID SYNTHASE"/>
    <property type="match status" value="1"/>
</dbReference>
<dbReference type="RefSeq" id="WP_028528100.1">
    <property type="nucleotide sequence ID" value="NZ_CABLBR010000007.1"/>
</dbReference>
<dbReference type="Proteomes" id="UP001060164">
    <property type="component" value="Chromosome"/>
</dbReference>
<dbReference type="Gene3D" id="3.30.300.30">
    <property type="match status" value="1"/>
</dbReference>
<dbReference type="InterPro" id="IPR045851">
    <property type="entry name" value="AMP-bd_C_sf"/>
</dbReference>
<dbReference type="PROSITE" id="PS00455">
    <property type="entry name" value="AMP_BINDING"/>
    <property type="match status" value="1"/>
</dbReference>
<protein>
    <submittedName>
        <fullName evidence="3">Amino acid adenylation domain-containing protein</fullName>
    </submittedName>
</protein>
<dbReference type="InterPro" id="IPR042099">
    <property type="entry name" value="ANL_N_sf"/>
</dbReference>
<dbReference type="SUPFAM" id="SSF56801">
    <property type="entry name" value="Acetyl-CoA synthetase-like"/>
    <property type="match status" value="1"/>
</dbReference>
<evidence type="ECO:0000259" key="2">
    <source>
        <dbReference type="Pfam" id="PF13193"/>
    </source>
</evidence>
<dbReference type="InterPro" id="IPR020845">
    <property type="entry name" value="AMP-binding_CS"/>
</dbReference>
<dbReference type="CDD" id="cd05930">
    <property type="entry name" value="A_NRPS"/>
    <property type="match status" value="1"/>
</dbReference>
<dbReference type="InterPro" id="IPR000873">
    <property type="entry name" value="AMP-dep_synth/lig_dom"/>
</dbReference>
<name>A0ABY5VGX9_9FIRM</name>
<keyword evidence="4" id="KW-1185">Reference proteome</keyword>
<dbReference type="PANTHER" id="PTHR45527">
    <property type="entry name" value="NONRIBOSOMAL PEPTIDE SYNTHETASE"/>
    <property type="match status" value="1"/>
</dbReference>